<dbReference type="GeneID" id="82185637"/>
<evidence type="ECO:0000313" key="5">
    <source>
        <dbReference type="EMBL" id="TGY36083.1"/>
    </source>
</evidence>
<proteinExistence type="predicted"/>
<evidence type="ECO:0000313" key="6">
    <source>
        <dbReference type="Proteomes" id="UP000092631"/>
    </source>
</evidence>
<name>A0A1C7GUP0_9BACE</name>
<dbReference type="GO" id="GO:0019867">
    <property type="term" value="C:outer membrane"/>
    <property type="evidence" value="ECO:0007669"/>
    <property type="project" value="InterPro"/>
</dbReference>
<dbReference type="InterPro" id="IPR025970">
    <property type="entry name" value="SusE"/>
</dbReference>
<feature type="signal peptide" evidence="1">
    <location>
        <begin position="1"/>
        <end position="19"/>
    </location>
</feature>
<organism evidence="4 6">
    <name type="scientific">Bacteroides caecimuris</name>
    <dbReference type="NCBI Taxonomy" id="1796613"/>
    <lineage>
        <taxon>Bacteria</taxon>
        <taxon>Pseudomonadati</taxon>
        <taxon>Bacteroidota</taxon>
        <taxon>Bacteroidia</taxon>
        <taxon>Bacteroidales</taxon>
        <taxon>Bacteroidaceae</taxon>
        <taxon>Bacteroides</taxon>
    </lineage>
</organism>
<dbReference type="OrthoDB" id="1100554at2"/>
<reference evidence="4" key="2">
    <citation type="submission" date="2017-04" db="EMBL/GenBank/DDBJ databases">
        <title>Complete Genome Sequences of Twelve Strains of a Stable Defined Moderately Diverse Mouse Microbiota 2 (sDMDMm2).</title>
        <authorList>
            <person name="Uchimura Y."/>
            <person name="Wyss M."/>
            <person name="Brugiroux S."/>
            <person name="Limenitakis J.P."/>
            <person name="Stecher B."/>
            <person name="McCoy K.D."/>
            <person name="Macpherson A.J."/>
        </authorList>
    </citation>
    <scope>NUCLEOTIDE SEQUENCE</scope>
    <source>
        <strain evidence="4">I48</strain>
    </source>
</reference>
<accession>A0A4S2D630</accession>
<dbReference type="Gene3D" id="2.60.40.3610">
    <property type="match status" value="1"/>
</dbReference>
<feature type="domain" description="Outer membrane protein SusF/SusE-like C-terminal" evidence="3">
    <location>
        <begin position="284"/>
        <end position="385"/>
    </location>
</feature>
<dbReference type="PROSITE" id="PS51257">
    <property type="entry name" value="PROKAR_LIPOPROTEIN"/>
    <property type="match status" value="1"/>
</dbReference>
<dbReference type="RefSeq" id="WP_065537557.1">
    <property type="nucleotide sequence ID" value="NZ_CARILY010000008.1"/>
</dbReference>
<sequence length="387" mass="43115">MKKIFNILLAATFAFPLFTACETDNDSNPVLNEPDTFTLDTPAHAADNVYDLKNAESVQLTCSQPDYGFTAATTYKVHVSFEQDFTEATDDTQANYTELGSTYPTTTIDIDASELNSELFDLWTAVNGEQAELPTEPVAVYIRLKANITGSSRGVCLSNVIELPKVLISKVASTLTPPKTMFLVGSMLDTAWKVWKPLTPVYGMDGQFYSMVYFDANSEFKFGTKKDEYIGINDTRVTVTDKTGAQISGSDNFVVENAGWYIFHVKATVKGNDYQFTITFYPAEVYLFGNVTSGSWSFNNAWKFTVPDTKDGNFVSPAMTGNGEVRMCFKTDLDWWRTEFTLHNGEIFYRDFNLIDSWAERGDGYSIQGSTGDVIHLNFTAGTGEKK</sequence>
<dbReference type="Gene3D" id="2.60.40.3620">
    <property type="match status" value="1"/>
</dbReference>
<protein>
    <submittedName>
        <fullName evidence="5">SusF/SusE family outer membrane protein</fullName>
    </submittedName>
</protein>
<evidence type="ECO:0000259" key="2">
    <source>
        <dbReference type="Pfam" id="PF14292"/>
    </source>
</evidence>
<gene>
    <name evidence="4" type="ORF">A4V03_00630</name>
    <name evidence="5" type="ORF">E5353_08890</name>
</gene>
<dbReference type="EMBL" id="SRYX01000027">
    <property type="protein sequence ID" value="TGY36083.1"/>
    <property type="molecule type" value="Genomic_DNA"/>
</dbReference>
<dbReference type="EMBL" id="CP015401">
    <property type="protein sequence ID" value="ANU56258.1"/>
    <property type="molecule type" value="Genomic_DNA"/>
</dbReference>
<dbReference type="GO" id="GO:2001070">
    <property type="term" value="F:starch binding"/>
    <property type="evidence" value="ECO:0007669"/>
    <property type="project" value="InterPro"/>
</dbReference>
<dbReference type="KEGG" id="bcae:A4V03_00630"/>
<dbReference type="CDD" id="cd12965">
    <property type="entry name" value="CBM-Eb_CBM-Fb"/>
    <property type="match status" value="1"/>
</dbReference>
<feature type="domain" description="Outer membrane protein SusF/SusE-like C-terminal" evidence="3">
    <location>
        <begin position="181"/>
        <end position="270"/>
    </location>
</feature>
<reference evidence="6" key="1">
    <citation type="submission" date="2016-04" db="EMBL/GenBank/DDBJ databases">
        <title>Complete Genome Sequences of Twelve Strains of a Stable Defined Moderately Diverse Mouse Microbiota 2 (sDMDMm2).</title>
        <authorList>
            <person name="Uchimura Y."/>
            <person name="Wyss M."/>
            <person name="Brugiroux S."/>
            <person name="Limenitakis J.P."/>
            <person name="Stecher B."/>
            <person name="McCoy K.D."/>
            <person name="Macpherson A.J."/>
        </authorList>
    </citation>
    <scope>NUCLEOTIDE SEQUENCE [LARGE SCALE GENOMIC DNA]</scope>
    <source>
        <strain evidence="6">I48</strain>
    </source>
</reference>
<feature type="chain" id="PRO_5041526094" evidence="1">
    <location>
        <begin position="20"/>
        <end position="387"/>
    </location>
</feature>
<evidence type="ECO:0000259" key="3">
    <source>
        <dbReference type="Pfam" id="PF16411"/>
    </source>
</evidence>
<dbReference type="Proteomes" id="UP000309566">
    <property type="component" value="Unassembled WGS sequence"/>
</dbReference>
<evidence type="ECO:0000313" key="4">
    <source>
        <dbReference type="EMBL" id="ANU56258.1"/>
    </source>
</evidence>
<reference evidence="5 7" key="3">
    <citation type="submission" date="2019-04" db="EMBL/GenBank/DDBJ databases">
        <title>Microbes associate with the intestines of laboratory mice.</title>
        <authorList>
            <person name="Navarre W."/>
            <person name="Wong E."/>
            <person name="Huang K."/>
            <person name="Tropini C."/>
            <person name="Ng K."/>
            <person name="Yu B."/>
        </authorList>
    </citation>
    <scope>NUCLEOTIDE SEQUENCE [LARGE SCALE GENOMIC DNA]</scope>
    <source>
        <strain evidence="5 7">NM63_1-25</strain>
    </source>
</reference>
<keyword evidence="1" id="KW-0732">Signal</keyword>
<dbReference type="AlphaFoldDB" id="A0A1C7GUP0"/>
<accession>A0A1C7GUP0</accession>
<dbReference type="Pfam" id="PF14292">
    <property type="entry name" value="SusE"/>
    <property type="match status" value="1"/>
</dbReference>
<evidence type="ECO:0000256" key="1">
    <source>
        <dbReference type="SAM" id="SignalP"/>
    </source>
</evidence>
<keyword evidence="6" id="KW-1185">Reference proteome</keyword>
<feature type="domain" description="SusE outer membrane protein" evidence="2">
    <location>
        <begin position="25"/>
        <end position="133"/>
    </location>
</feature>
<dbReference type="Pfam" id="PF16411">
    <property type="entry name" value="SusF_SusE"/>
    <property type="match status" value="2"/>
</dbReference>
<evidence type="ECO:0000313" key="7">
    <source>
        <dbReference type="Proteomes" id="UP000309566"/>
    </source>
</evidence>
<dbReference type="CDD" id="cd12966">
    <property type="entry name" value="CBM-Ec_CBM-Fc"/>
    <property type="match status" value="1"/>
</dbReference>
<dbReference type="InterPro" id="IPR032187">
    <property type="entry name" value="SusF/SusE-like_C"/>
</dbReference>
<dbReference type="Proteomes" id="UP000092631">
    <property type="component" value="Chromosome"/>
</dbReference>